<reference evidence="1 2" key="1">
    <citation type="submission" date="2013-12" db="EMBL/GenBank/DDBJ databases">
        <title>Draft genome sequence of Caloranaerobacter sp. H53214.</title>
        <authorList>
            <person name="Jiang L.J."/>
            <person name="Shao Z.Z."/>
            <person name="Long M.N."/>
        </authorList>
    </citation>
    <scope>NUCLEOTIDE SEQUENCE [LARGE SCALE GENOMIC DNA]</scope>
    <source>
        <strain evidence="1 2">H53214</strain>
    </source>
</reference>
<name>A0A096BGE3_9FIRM</name>
<gene>
    <name evidence="1" type="ORF">Y919_07385</name>
</gene>
<evidence type="ECO:0000313" key="2">
    <source>
        <dbReference type="Proteomes" id="UP000029622"/>
    </source>
</evidence>
<dbReference type="AlphaFoldDB" id="A0A096BGE3"/>
<protein>
    <submittedName>
        <fullName evidence="1">Uncharacterized protein</fullName>
    </submittedName>
</protein>
<accession>A0A096BGE3</accession>
<dbReference type="RefSeq" id="WP_035163639.1">
    <property type="nucleotide sequence ID" value="NZ_AZTB01000033.1"/>
</dbReference>
<evidence type="ECO:0000313" key="1">
    <source>
        <dbReference type="EMBL" id="KGG80260.1"/>
    </source>
</evidence>
<organism evidence="1 2">
    <name type="scientific">Caloranaerobacter azorensis H53214</name>
    <dbReference type="NCBI Taxonomy" id="1156417"/>
    <lineage>
        <taxon>Bacteria</taxon>
        <taxon>Bacillati</taxon>
        <taxon>Bacillota</taxon>
        <taxon>Tissierellia</taxon>
        <taxon>Tissierellales</taxon>
        <taxon>Thermohalobacteraceae</taxon>
        <taxon>Caloranaerobacter</taxon>
    </lineage>
</organism>
<dbReference type="EMBL" id="AZTB01000033">
    <property type="protein sequence ID" value="KGG80260.1"/>
    <property type="molecule type" value="Genomic_DNA"/>
</dbReference>
<comment type="caution">
    <text evidence="1">The sequence shown here is derived from an EMBL/GenBank/DDBJ whole genome shotgun (WGS) entry which is preliminary data.</text>
</comment>
<dbReference type="Proteomes" id="UP000029622">
    <property type="component" value="Unassembled WGS sequence"/>
</dbReference>
<proteinExistence type="predicted"/>
<sequence>MKKTFYSILIISLLLIMNFDHVFAINNDNSQIIQPMYIIGDPEWKSGSVEYDDIILWFNEVGSVPLRLHLTCTLYVNYTPRRASDGTLQITTNEQVFTMCFHDEKNFRASYSFNFLSSRAVKDGQDLKVFYFTDFDDVPSLDFIWDPADKFDFGACKDNITMSYPDQFIGGFMWNSGECLPATVNLDVIVDF</sequence>